<dbReference type="InterPro" id="IPR004147">
    <property type="entry name" value="ABC1_dom"/>
</dbReference>
<evidence type="ECO:0000256" key="1">
    <source>
        <dbReference type="ARBA" id="ARBA00009670"/>
    </source>
</evidence>
<name>A0A8T2X0P0_POPDE</name>
<sequence length="163" mass="18496">MAPDWMQGKQLKSEHSQPIEQICEPIKTPKHFRALKDSRVSHSTPFFSSISPPITAASLGQVYKAHLTHSGQIVDAEVQRLGTKGIPDRLLISRCNALVPKKLLDLTFTGFFINKYVDFIASNVIALIDEFSRRVYQELNYVQVVSFIIRAISIIALHHHFRN</sequence>
<proteinExistence type="inferred from homology"/>
<comment type="caution">
    <text evidence="3">The sequence shown here is derived from an EMBL/GenBank/DDBJ whole genome shotgun (WGS) entry which is preliminary data.</text>
</comment>
<dbReference type="AlphaFoldDB" id="A0A8T2X0P0"/>
<dbReference type="PANTHER" id="PTHR10566:SF120">
    <property type="entry name" value="PROTEIN ACTIVITY OF BC1 COMPLEX KINASE 3, CHLOROPLASTIC"/>
    <property type="match status" value="1"/>
</dbReference>
<gene>
    <name evidence="3" type="ORF">H0E87_025344</name>
</gene>
<evidence type="ECO:0000313" key="4">
    <source>
        <dbReference type="Proteomes" id="UP000807159"/>
    </source>
</evidence>
<reference evidence="3" key="1">
    <citation type="journal article" date="2021" name="J. Hered.">
        <title>Genome Assembly of Salicaceae Populus deltoides (Eastern Cottonwood) I-69 Based on Nanopore Sequencing and Hi-C Technologies.</title>
        <authorList>
            <person name="Bai S."/>
            <person name="Wu H."/>
            <person name="Zhang J."/>
            <person name="Pan Z."/>
            <person name="Zhao W."/>
            <person name="Li Z."/>
            <person name="Tong C."/>
        </authorList>
    </citation>
    <scope>NUCLEOTIDE SEQUENCE</scope>
    <source>
        <tissue evidence="3">Leaf</tissue>
    </source>
</reference>
<organism evidence="3 4">
    <name type="scientific">Populus deltoides</name>
    <name type="common">Eastern poplar</name>
    <name type="synonym">Eastern cottonwood</name>
    <dbReference type="NCBI Taxonomy" id="3696"/>
    <lineage>
        <taxon>Eukaryota</taxon>
        <taxon>Viridiplantae</taxon>
        <taxon>Streptophyta</taxon>
        <taxon>Embryophyta</taxon>
        <taxon>Tracheophyta</taxon>
        <taxon>Spermatophyta</taxon>
        <taxon>Magnoliopsida</taxon>
        <taxon>eudicotyledons</taxon>
        <taxon>Gunneridae</taxon>
        <taxon>Pentapetalae</taxon>
        <taxon>rosids</taxon>
        <taxon>fabids</taxon>
        <taxon>Malpighiales</taxon>
        <taxon>Salicaceae</taxon>
        <taxon>Saliceae</taxon>
        <taxon>Populus</taxon>
    </lineage>
</organism>
<dbReference type="PANTHER" id="PTHR10566">
    <property type="entry name" value="CHAPERONE-ACTIVITY OF BC1 COMPLEX CABC1 -RELATED"/>
    <property type="match status" value="1"/>
</dbReference>
<dbReference type="Pfam" id="PF03109">
    <property type="entry name" value="ABC1"/>
    <property type="match status" value="1"/>
</dbReference>
<evidence type="ECO:0000259" key="2">
    <source>
        <dbReference type="Pfam" id="PF03109"/>
    </source>
</evidence>
<feature type="domain" description="ABC1 atypical kinase-like" evidence="2">
    <location>
        <begin position="23"/>
        <end position="142"/>
    </location>
</feature>
<accession>A0A8T2X0P0</accession>
<comment type="similarity">
    <text evidence="1">Belongs to the protein kinase superfamily. ADCK protein kinase family.</text>
</comment>
<dbReference type="InterPro" id="IPR050154">
    <property type="entry name" value="UbiB_kinase"/>
</dbReference>
<evidence type="ECO:0000313" key="3">
    <source>
        <dbReference type="EMBL" id="KAH8486294.1"/>
    </source>
</evidence>
<protein>
    <recommendedName>
        <fullName evidence="2">ABC1 atypical kinase-like domain-containing protein</fullName>
    </recommendedName>
</protein>
<dbReference type="EMBL" id="JACEGQ020000015">
    <property type="protein sequence ID" value="KAH8486294.1"/>
    <property type="molecule type" value="Genomic_DNA"/>
</dbReference>
<dbReference type="Proteomes" id="UP000807159">
    <property type="component" value="Chromosome 15"/>
</dbReference>
<keyword evidence="4" id="KW-1185">Reference proteome</keyword>